<dbReference type="KEGG" id="adin:H7849_13615"/>
<dbReference type="RefSeq" id="WP_186739950.1">
    <property type="nucleotide sequence ID" value="NZ_CP060394.1"/>
</dbReference>
<sequence>MALTRDFRETIQKRVQKDKAFRRELLKEGIECLLSGDVETGKVVLRDYIHATSGFAALAEATEIPVKSLLRMFGPSGNPQAKNLFQVIAYLQRLEKVHLKLTASKAA</sequence>
<organism evidence="1 2">
    <name type="scientific">Alloacidobacterium dinghuense</name>
    <dbReference type="NCBI Taxonomy" id="2763107"/>
    <lineage>
        <taxon>Bacteria</taxon>
        <taxon>Pseudomonadati</taxon>
        <taxon>Acidobacteriota</taxon>
        <taxon>Terriglobia</taxon>
        <taxon>Terriglobales</taxon>
        <taxon>Acidobacteriaceae</taxon>
        <taxon>Alloacidobacterium</taxon>
    </lineage>
</organism>
<proteinExistence type="predicted"/>
<evidence type="ECO:0000313" key="2">
    <source>
        <dbReference type="Proteomes" id="UP000515312"/>
    </source>
</evidence>
<dbReference type="AlphaFoldDB" id="A0A7G8BCF7"/>
<name>A0A7G8BCF7_9BACT</name>
<gene>
    <name evidence="1" type="ORF">H7849_13615</name>
</gene>
<accession>A0A7G8BCF7</accession>
<keyword evidence="2" id="KW-1185">Reference proteome</keyword>
<dbReference type="Proteomes" id="UP000515312">
    <property type="component" value="Chromosome"/>
</dbReference>
<dbReference type="EMBL" id="CP060394">
    <property type="protein sequence ID" value="QNI30227.1"/>
    <property type="molecule type" value="Genomic_DNA"/>
</dbReference>
<protein>
    <submittedName>
        <fullName evidence="1">Transcriptional regulator</fullName>
    </submittedName>
</protein>
<evidence type="ECO:0000313" key="1">
    <source>
        <dbReference type="EMBL" id="QNI30227.1"/>
    </source>
</evidence>
<reference evidence="1 2" key="1">
    <citation type="submission" date="2020-08" db="EMBL/GenBank/DDBJ databases">
        <title>Edaphobacter telluris sp. nov. and Acidobacterium dinghuensis sp. nov., two acidobacteria isolated from forest soil.</title>
        <authorList>
            <person name="Fu J."/>
            <person name="Qiu L."/>
        </authorList>
    </citation>
    <scope>NUCLEOTIDE SEQUENCE [LARGE SCALE GENOMIC DNA]</scope>
    <source>
        <strain evidence="1">4Y35</strain>
    </source>
</reference>